<feature type="transmembrane region" description="Helical" evidence="1">
    <location>
        <begin position="250"/>
        <end position="270"/>
    </location>
</feature>
<evidence type="ECO:0000313" key="3">
    <source>
        <dbReference type="Proteomes" id="UP000232638"/>
    </source>
</evidence>
<dbReference type="Proteomes" id="UP000232638">
    <property type="component" value="Chromosome"/>
</dbReference>
<evidence type="ECO:0000313" key="2">
    <source>
        <dbReference type="EMBL" id="AUB84104.1"/>
    </source>
</evidence>
<keyword evidence="1" id="KW-0472">Membrane</keyword>
<accession>A0A2K8UEU8</accession>
<proteinExistence type="predicted"/>
<dbReference type="RefSeq" id="WP_100921771.1">
    <property type="nucleotide sequence ID" value="NZ_CP020370.1"/>
</dbReference>
<dbReference type="Pfam" id="PF04403">
    <property type="entry name" value="PqiA"/>
    <property type="match status" value="1"/>
</dbReference>
<gene>
    <name evidence="2" type="ORF">THSYN_26320</name>
</gene>
<dbReference type="EMBL" id="CP020370">
    <property type="protein sequence ID" value="AUB84104.1"/>
    <property type="molecule type" value="Genomic_DNA"/>
</dbReference>
<keyword evidence="1" id="KW-0812">Transmembrane</keyword>
<protein>
    <submittedName>
        <fullName evidence="2">Paraquat-inducible protein A</fullName>
    </submittedName>
</protein>
<name>A0A2K8UEU8_9GAMM</name>
<keyword evidence="1" id="KW-1133">Transmembrane helix</keyword>
<dbReference type="AlphaFoldDB" id="A0A2K8UEU8"/>
<dbReference type="KEGG" id="tsy:THSYN_26320"/>
<organism evidence="2 3">
    <name type="scientific">Candidatus Thiodictyon syntrophicum</name>
    <dbReference type="NCBI Taxonomy" id="1166950"/>
    <lineage>
        <taxon>Bacteria</taxon>
        <taxon>Pseudomonadati</taxon>
        <taxon>Pseudomonadota</taxon>
        <taxon>Gammaproteobacteria</taxon>
        <taxon>Chromatiales</taxon>
        <taxon>Chromatiaceae</taxon>
        <taxon>Thiodictyon</taxon>
    </lineage>
</organism>
<dbReference type="InterPro" id="IPR007498">
    <property type="entry name" value="PqiA-like"/>
</dbReference>
<dbReference type="OrthoDB" id="9800207at2"/>
<feature type="transmembrane region" description="Helical" evidence="1">
    <location>
        <begin position="413"/>
        <end position="432"/>
    </location>
</feature>
<sequence>MSGALILRRALALLLFTAALALTVHLIIDLNRVKALKTDLGEINHVRYGLLDADQWLGRIAAVLERRINGFELTESNRPQIKQAVERVLNTLLVEVERSLRRHNLDSGGSVVDQLKGLVQQGLQDLLIDFDRLRAKVPEYAQRVVEELSKPEAKREIKAQLLAFMQNTAAAGFAKTDRSRLAALMAAHGCADLAACNQSLEAQVAAARRPILQQVLGVFALVGVLFGLCLAPRARAAAGAPPPGFDQFRLVLLTGATLILLAGGLLTPMIEIDARIAGLTIELLGEPVTFTNQVLYFQSKSIFDVASILMRTGTADLILVAVLIVVFSVVFPALKVLATWLYCFDYRGLRRAPAVRFFALRSGKWSMADVLVIAIFMSYIGFSGLVGSELSALRQASTAVEVLTTNGTSLVPGFYLFLGFVLASLGLSSILADRLGEGHAT</sequence>
<feature type="transmembrane region" description="Helical" evidence="1">
    <location>
        <begin position="317"/>
        <end position="344"/>
    </location>
</feature>
<reference evidence="2 3" key="1">
    <citation type="submission" date="2017-03" db="EMBL/GenBank/DDBJ databases">
        <title>Complete genome sequence of Candidatus 'Thiodictyon syntrophicum' sp. nov. strain Cad16T, a photolithoautotroph purple sulfur bacterium isolated from an alpine meromictic lake.</title>
        <authorList>
            <person name="Luedin S.M."/>
            <person name="Pothier J.F."/>
            <person name="Danza F."/>
            <person name="Storelli N."/>
            <person name="Wittwer M."/>
            <person name="Tonolla M."/>
        </authorList>
    </citation>
    <scope>NUCLEOTIDE SEQUENCE [LARGE SCALE GENOMIC DNA]</scope>
    <source>
        <strain evidence="2 3">Cad16T</strain>
    </source>
</reference>
<feature type="transmembrane region" description="Helical" evidence="1">
    <location>
        <begin position="211"/>
        <end position="230"/>
    </location>
</feature>
<feature type="transmembrane region" description="Helical" evidence="1">
    <location>
        <begin position="365"/>
        <end position="386"/>
    </location>
</feature>
<keyword evidence="3" id="KW-1185">Reference proteome</keyword>
<evidence type="ECO:0000256" key="1">
    <source>
        <dbReference type="SAM" id="Phobius"/>
    </source>
</evidence>